<reference evidence="6" key="1">
    <citation type="submission" date="2021-02" db="EMBL/GenBank/DDBJ databases">
        <title>Draft genome sequence of Microbispora sp. RL4-1S isolated from rice leaves in Thailand.</title>
        <authorList>
            <person name="Muangham S."/>
            <person name="Duangmal K."/>
        </authorList>
    </citation>
    <scope>NUCLEOTIDE SEQUENCE</scope>
    <source>
        <strain evidence="6">RL4-1S</strain>
    </source>
</reference>
<evidence type="ECO:0000313" key="6">
    <source>
        <dbReference type="EMBL" id="MBP2708452.1"/>
    </source>
</evidence>
<dbReference type="EMBL" id="JAFCNB010000033">
    <property type="protein sequence ID" value="MBP2708452.1"/>
    <property type="molecule type" value="Genomic_DNA"/>
</dbReference>
<keyword evidence="2" id="KW-0560">Oxidoreductase</keyword>
<dbReference type="RefSeq" id="WP_210159711.1">
    <property type="nucleotide sequence ID" value="NZ_JAFCNB010000033.1"/>
</dbReference>
<dbReference type="PANTHER" id="PTHR10696:SF56">
    <property type="entry name" value="TAUD_TFDA-LIKE DOMAIN-CONTAINING PROTEIN"/>
    <property type="match status" value="1"/>
</dbReference>
<dbReference type="Gene3D" id="3.60.130.10">
    <property type="entry name" value="Clavaminate synthase-like"/>
    <property type="match status" value="1"/>
</dbReference>
<gene>
    <name evidence="6" type="ORF">JOL79_32200</name>
</gene>
<sequence>MGEPVSDLDEVRRLLDADGYAYLSELPTGFDHFAFVSRLGAVIPQYDGRPVWDLVAEPGMDDVYHSRNTRALVPHTEGYELAGRPPRYVALWCVRPAEGPGGETTLADGYALLERFGEADRRRMRDTLHTWRSSEGLARRGVVIEARHPVLSEHGGRVILRYSQNNVDPAGDELLGRLLDVGERFFAREHRAISIARNALLVWDNWRMIHSRNAFKDRGRHLKRVLVGA</sequence>
<keyword evidence="6" id="KW-0223">Dioxygenase</keyword>
<dbReference type="GO" id="GO:0051213">
    <property type="term" value="F:dioxygenase activity"/>
    <property type="evidence" value="ECO:0007669"/>
    <property type="project" value="UniProtKB-KW"/>
</dbReference>
<keyword evidence="7" id="KW-1185">Reference proteome</keyword>
<feature type="domain" description="TauD/TfdA-like" evidence="5">
    <location>
        <begin position="7"/>
        <end position="225"/>
    </location>
</feature>
<accession>A0A940WR71</accession>
<evidence type="ECO:0000256" key="4">
    <source>
        <dbReference type="ARBA" id="ARBA00023194"/>
    </source>
</evidence>
<dbReference type="Pfam" id="PF02668">
    <property type="entry name" value="TauD"/>
    <property type="match status" value="1"/>
</dbReference>
<evidence type="ECO:0000256" key="1">
    <source>
        <dbReference type="ARBA" id="ARBA00001954"/>
    </source>
</evidence>
<dbReference type="PANTHER" id="PTHR10696">
    <property type="entry name" value="GAMMA-BUTYROBETAINE HYDROXYLASE-RELATED"/>
    <property type="match status" value="1"/>
</dbReference>
<keyword evidence="3" id="KW-0408">Iron</keyword>
<dbReference type="GO" id="GO:0017000">
    <property type="term" value="P:antibiotic biosynthetic process"/>
    <property type="evidence" value="ECO:0007669"/>
    <property type="project" value="UniProtKB-KW"/>
</dbReference>
<dbReference type="InterPro" id="IPR050411">
    <property type="entry name" value="AlphaKG_dependent_hydroxylases"/>
</dbReference>
<dbReference type="AlphaFoldDB" id="A0A940WR71"/>
<dbReference type="SUPFAM" id="SSF51197">
    <property type="entry name" value="Clavaminate synthase-like"/>
    <property type="match status" value="1"/>
</dbReference>
<keyword evidence="4" id="KW-0045">Antibiotic biosynthesis</keyword>
<dbReference type="Proteomes" id="UP000674234">
    <property type="component" value="Unassembled WGS sequence"/>
</dbReference>
<evidence type="ECO:0000313" key="7">
    <source>
        <dbReference type="Proteomes" id="UP000674234"/>
    </source>
</evidence>
<evidence type="ECO:0000256" key="2">
    <source>
        <dbReference type="ARBA" id="ARBA00023002"/>
    </source>
</evidence>
<proteinExistence type="predicted"/>
<organism evidence="6 7">
    <name type="scientific">Microbispora oryzae</name>
    <dbReference type="NCBI Taxonomy" id="2806554"/>
    <lineage>
        <taxon>Bacteria</taxon>
        <taxon>Bacillati</taxon>
        <taxon>Actinomycetota</taxon>
        <taxon>Actinomycetes</taxon>
        <taxon>Streptosporangiales</taxon>
        <taxon>Streptosporangiaceae</taxon>
        <taxon>Microbispora</taxon>
    </lineage>
</organism>
<dbReference type="InterPro" id="IPR042098">
    <property type="entry name" value="TauD-like_sf"/>
</dbReference>
<name>A0A940WR71_9ACTN</name>
<comment type="cofactor">
    <cofactor evidence="1">
        <name>Fe(2+)</name>
        <dbReference type="ChEBI" id="CHEBI:29033"/>
    </cofactor>
</comment>
<comment type="caution">
    <text evidence="6">The sequence shown here is derived from an EMBL/GenBank/DDBJ whole genome shotgun (WGS) entry which is preliminary data.</text>
</comment>
<dbReference type="InterPro" id="IPR003819">
    <property type="entry name" value="TauD/TfdA-like"/>
</dbReference>
<protein>
    <submittedName>
        <fullName evidence="6">TauD/TfdA family dioxygenase</fullName>
    </submittedName>
</protein>
<evidence type="ECO:0000259" key="5">
    <source>
        <dbReference type="Pfam" id="PF02668"/>
    </source>
</evidence>
<evidence type="ECO:0000256" key="3">
    <source>
        <dbReference type="ARBA" id="ARBA00023004"/>
    </source>
</evidence>